<dbReference type="EMBL" id="BQNB010012750">
    <property type="protein sequence ID" value="GJT07427.1"/>
    <property type="molecule type" value="Genomic_DNA"/>
</dbReference>
<name>A0ABQ5AZZ8_9ASTR</name>
<evidence type="ECO:0000313" key="2">
    <source>
        <dbReference type="Proteomes" id="UP001151760"/>
    </source>
</evidence>
<evidence type="ECO:0000313" key="1">
    <source>
        <dbReference type="EMBL" id="GJT07427.1"/>
    </source>
</evidence>
<gene>
    <name evidence="1" type="ORF">Tco_0841889</name>
</gene>
<reference evidence="1" key="2">
    <citation type="submission" date="2022-01" db="EMBL/GenBank/DDBJ databases">
        <authorList>
            <person name="Yamashiro T."/>
            <person name="Shiraishi A."/>
            <person name="Satake H."/>
            <person name="Nakayama K."/>
        </authorList>
    </citation>
    <scope>NUCLEOTIDE SEQUENCE</scope>
</reference>
<keyword evidence="2" id="KW-1185">Reference proteome</keyword>
<comment type="caution">
    <text evidence="1">The sequence shown here is derived from an EMBL/GenBank/DDBJ whole genome shotgun (WGS) entry which is preliminary data.</text>
</comment>
<proteinExistence type="predicted"/>
<dbReference type="Proteomes" id="UP001151760">
    <property type="component" value="Unassembled WGS sequence"/>
</dbReference>
<sequence length="511" mass="58049">MTEFPQLDSCLDVPVFTQGDDPIACLNKAMAFLSAVAASRFPLTNNQLRTSSNLRNQATIQDGRVIVQQVQGRQGQSYASTGYKGNVTSSKGNNVGGQHMNSGHKLDEEQLAFFADSGILDGQATQTIIPNNATFQTEDLDAYDTDCDDVSTTQAVLMANLSNYGSDIISEMEVVVQQCSVDKQCFEIHKKELFLENDRLLHQIMSQDVMLYVMNSTAVFGDLWNMNWQSKYFENNNLKAQLQAKDTTISKLKEHIRSMRENDKEEKVKQEMDENETINIKLEHSVAKLLFENELLHKEIEHLKNIYKDQFDSIKKTRTLSKEHCDSLIAQLNSKSMENAYLKSVKFKKMFCDIKDILQGIVELAKAKQPLDDVLDFACFPDCSLVSRLWMLKTYNWRTQKIMETIHVMFDELTSMAFEQFISGSGLQFMTPGTSNSGLVLKNPKTHTFMMIHFMKLFMKTSQGSSSNVRPSYTPFELLGKWTKNHPIANVIGDPSRSVSTRNQLQTDAMW</sequence>
<reference evidence="1" key="1">
    <citation type="journal article" date="2022" name="Int. J. Mol. Sci.">
        <title>Draft Genome of Tanacetum Coccineum: Genomic Comparison of Closely Related Tanacetum-Family Plants.</title>
        <authorList>
            <person name="Yamashiro T."/>
            <person name="Shiraishi A."/>
            <person name="Nakayama K."/>
            <person name="Satake H."/>
        </authorList>
    </citation>
    <scope>NUCLEOTIDE SEQUENCE</scope>
</reference>
<accession>A0ABQ5AZZ8</accession>
<organism evidence="1 2">
    <name type="scientific">Tanacetum coccineum</name>
    <dbReference type="NCBI Taxonomy" id="301880"/>
    <lineage>
        <taxon>Eukaryota</taxon>
        <taxon>Viridiplantae</taxon>
        <taxon>Streptophyta</taxon>
        <taxon>Embryophyta</taxon>
        <taxon>Tracheophyta</taxon>
        <taxon>Spermatophyta</taxon>
        <taxon>Magnoliopsida</taxon>
        <taxon>eudicotyledons</taxon>
        <taxon>Gunneridae</taxon>
        <taxon>Pentapetalae</taxon>
        <taxon>asterids</taxon>
        <taxon>campanulids</taxon>
        <taxon>Asterales</taxon>
        <taxon>Asteraceae</taxon>
        <taxon>Asteroideae</taxon>
        <taxon>Anthemideae</taxon>
        <taxon>Anthemidinae</taxon>
        <taxon>Tanacetum</taxon>
    </lineage>
</organism>
<protein>
    <submittedName>
        <fullName evidence="1">Uncharacterized protein</fullName>
    </submittedName>
</protein>